<organism evidence="7 8">
    <name type="scientific">Pseudoduganella guangdongensis</name>
    <dbReference type="NCBI Taxonomy" id="2692179"/>
    <lineage>
        <taxon>Bacteria</taxon>
        <taxon>Pseudomonadati</taxon>
        <taxon>Pseudomonadota</taxon>
        <taxon>Betaproteobacteria</taxon>
        <taxon>Burkholderiales</taxon>
        <taxon>Oxalobacteraceae</taxon>
        <taxon>Telluria group</taxon>
        <taxon>Pseudoduganella</taxon>
    </lineage>
</organism>
<dbReference type="GO" id="GO:0016020">
    <property type="term" value="C:membrane"/>
    <property type="evidence" value="ECO:0007669"/>
    <property type="project" value="UniProtKB-SubCell"/>
</dbReference>
<dbReference type="PANTHER" id="PTHR30093:SF44">
    <property type="entry name" value="TYPE II SECRETION SYSTEM CORE PROTEIN G"/>
    <property type="match status" value="1"/>
</dbReference>
<evidence type="ECO:0000256" key="6">
    <source>
        <dbReference type="SAM" id="Phobius"/>
    </source>
</evidence>
<keyword evidence="8" id="KW-1185">Reference proteome</keyword>
<dbReference type="PROSITE" id="PS00409">
    <property type="entry name" value="PROKAR_NTER_METHYL"/>
    <property type="match status" value="1"/>
</dbReference>
<proteinExistence type="predicted"/>
<keyword evidence="5 6" id="KW-0472">Membrane</keyword>
<accession>A0A6N9HKR1</accession>
<reference evidence="7 8" key="1">
    <citation type="submission" date="2019-12" db="EMBL/GenBank/DDBJ databases">
        <title>Novel species isolated from a subtropical stream in China.</title>
        <authorList>
            <person name="Lu H."/>
        </authorList>
    </citation>
    <scope>NUCLEOTIDE SEQUENCE [LARGE SCALE GENOMIC DNA]</scope>
    <source>
        <strain evidence="7 8">DS3</strain>
    </source>
</reference>
<dbReference type="PANTHER" id="PTHR30093">
    <property type="entry name" value="GENERAL SECRETION PATHWAY PROTEIN G"/>
    <property type="match status" value="1"/>
</dbReference>
<evidence type="ECO:0000313" key="7">
    <source>
        <dbReference type="EMBL" id="MYN03827.1"/>
    </source>
</evidence>
<gene>
    <name evidence="7" type="ORF">GTP41_17170</name>
</gene>
<keyword evidence="4 6" id="KW-1133">Transmembrane helix</keyword>
<dbReference type="InterPro" id="IPR012902">
    <property type="entry name" value="N_methyl_site"/>
</dbReference>
<dbReference type="Proteomes" id="UP000448575">
    <property type="component" value="Unassembled WGS sequence"/>
</dbReference>
<feature type="transmembrane region" description="Helical" evidence="6">
    <location>
        <begin position="7"/>
        <end position="29"/>
    </location>
</feature>
<keyword evidence="3 6" id="KW-0812">Transmembrane</keyword>
<keyword evidence="2" id="KW-0488">Methylation</keyword>
<sequence>MPRTQQAGFTLIELIVVIVILGILAATALPRFIDVGTEARTASVNAVRGSLNAATSLVHSRWLIAPSSPVAMEGLNVAVDSAGFPTITGTQIESMAGISATDYKTIVAGTAGPNNPTPPAGSVAFVPVSVASSTKGATCYALYTAAVLTTTPVTPPVVTTVTTGC</sequence>
<name>A0A6N9HKR1_9BURK</name>
<comment type="caution">
    <text evidence="7">The sequence shown here is derived from an EMBL/GenBank/DDBJ whole genome shotgun (WGS) entry which is preliminary data.</text>
</comment>
<dbReference type="Pfam" id="PF07963">
    <property type="entry name" value="N_methyl"/>
    <property type="match status" value="1"/>
</dbReference>
<dbReference type="Gene3D" id="3.30.700.10">
    <property type="entry name" value="Glycoprotein, Type 4 Pilin"/>
    <property type="match status" value="1"/>
</dbReference>
<comment type="subcellular location">
    <subcellularLocation>
        <location evidence="1">Membrane</location>
        <topology evidence="1">Single-pass membrane protein</topology>
    </subcellularLocation>
</comment>
<evidence type="ECO:0000256" key="5">
    <source>
        <dbReference type="ARBA" id="ARBA00023136"/>
    </source>
</evidence>
<evidence type="ECO:0000313" key="8">
    <source>
        <dbReference type="Proteomes" id="UP000448575"/>
    </source>
</evidence>
<dbReference type="InterPro" id="IPR045584">
    <property type="entry name" value="Pilin-like"/>
</dbReference>
<evidence type="ECO:0000256" key="3">
    <source>
        <dbReference type="ARBA" id="ARBA00022692"/>
    </source>
</evidence>
<protein>
    <submittedName>
        <fullName evidence="7">Prepilin-type N-terminal cleavage/methylation domain-containing protein</fullName>
    </submittedName>
</protein>
<evidence type="ECO:0000256" key="2">
    <source>
        <dbReference type="ARBA" id="ARBA00022481"/>
    </source>
</evidence>
<dbReference type="SUPFAM" id="SSF54523">
    <property type="entry name" value="Pili subunits"/>
    <property type="match status" value="1"/>
</dbReference>
<dbReference type="AlphaFoldDB" id="A0A6N9HKR1"/>
<evidence type="ECO:0000256" key="1">
    <source>
        <dbReference type="ARBA" id="ARBA00004167"/>
    </source>
</evidence>
<dbReference type="EMBL" id="WWCJ01000011">
    <property type="protein sequence ID" value="MYN03827.1"/>
    <property type="molecule type" value="Genomic_DNA"/>
</dbReference>
<dbReference type="NCBIfam" id="TIGR02532">
    <property type="entry name" value="IV_pilin_GFxxxE"/>
    <property type="match status" value="1"/>
</dbReference>
<evidence type="ECO:0000256" key="4">
    <source>
        <dbReference type="ARBA" id="ARBA00022989"/>
    </source>
</evidence>